<gene>
    <name evidence="2" type="ORF">CLUMA_CG003609</name>
</gene>
<keyword evidence="3" id="KW-1185">Reference proteome</keyword>
<organism evidence="2 3">
    <name type="scientific">Clunio marinus</name>
    <dbReference type="NCBI Taxonomy" id="568069"/>
    <lineage>
        <taxon>Eukaryota</taxon>
        <taxon>Metazoa</taxon>
        <taxon>Ecdysozoa</taxon>
        <taxon>Arthropoda</taxon>
        <taxon>Hexapoda</taxon>
        <taxon>Insecta</taxon>
        <taxon>Pterygota</taxon>
        <taxon>Neoptera</taxon>
        <taxon>Endopterygota</taxon>
        <taxon>Diptera</taxon>
        <taxon>Nematocera</taxon>
        <taxon>Chironomoidea</taxon>
        <taxon>Chironomidae</taxon>
        <taxon>Clunio</taxon>
    </lineage>
</organism>
<feature type="region of interest" description="Disordered" evidence="1">
    <location>
        <begin position="1"/>
        <end position="21"/>
    </location>
</feature>
<dbReference type="Proteomes" id="UP000183832">
    <property type="component" value="Unassembled WGS sequence"/>
</dbReference>
<evidence type="ECO:0000256" key="1">
    <source>
        <dbReference type="SAM" id="MobiDB-lite"/>
    </source>
</evidence>
<accession>A0A1J1HQK4</accession>
<reference evidence="2 3" key="1">
    <citation type="submission" date="2015-04" db="EMBL/GenBank/DDBJ databases">
        <authorList>
            <person name="Syromyatnikov M.Y."/>
            <person name="Popov V.N."/>
        </authorList>
    </citation>
    <scope>NUCLEOTIDE SEQUENCE [LARGE SCALE GENOMIC DNA]</scope>
</reference>
<sequence length="115" mass="13002">MSEKLLNESSQPLTSRVVKETCYDGDSEDSMYLESNTSFPSNDNDSVEVLSNTLAKYLLNYEKTDMKRDDIGESVKLQPKSAKDVVTYKDLIEFLSGQPFDEPEPEGGNLLHWSK</sequence>
<evidence type="ECO:0000313" key="2">
    <source>
        <dbReference type="EMBL" id="CRK89660.1"/>
    </source>
</evidence>
<dbReference type="AlphaFoldDB" id="A0A1J1HQK4"/>
<proteinExistence type="predicted"/>
<evidence type="ECO:0000313" key="3">
    <source>
        <dbReference type="Proteomes" id="UP000183832"/>
    </source>
</evidence>
<protein>
    <submittedName>
        <fullName evidence="2">CLUMA_CG003609, isoform A</fullName>
    </submittedName>
</protein>
<dbReference type="EMBL" id="CVRI01000014">
    <property type="protein sequence ID" value="CRK89660.1"/>
    <property type="molecule type" value="Genomic_DNA"/>
</dbReference>
<name>A0A1J1HQK4_9DIPT</name>